<proteinExistence type="predicted"/>
<keyword evidence="4" id="KW-1185">Reference proteome</keyword>
<gene>
    <name evidence="3" type="ORF">FTOL_00213</name>
</gene>
<evidence type="ECO:0000313" key="3">
    <source>
        <dbReference type="EMBL" id="SPJ70485.1"/>
    </source>
</evidence>
<dbReference type="Proteomes" id="UP001187734">
    <property type="component" value="Unassembled WGS sequence"/>
</dbReference>
<evidence type="ECO:0000256" key="2">
    <source>
        <dbReference type="SAM" id="SignalP"/>
    </source>
</evidence>
<dbReference type="EMBL" id="ONZP01000010">
    <property type="protein sequence ID" value="SPJ70485.1"/>
    <property type="molecule type" value="Genomic_DNA"/>
</dbReference>
<keyword evidence="2" id="KW-0732">Signal</keyword>
<reference evidence="3" key="1">
    <citation type="submission" date="2018-03" db="EMBL/GenBank/DDBJ databases">
        <authorList>
            <person name="Guldener U."/>
        </authorList>
    </citation>
    <scope>NUCLEOTIDE SEQUENCE</scope>
</reference>
<sequence>MRRHVLLSLGMSCCGTLASPCKPSNPNVPSTTVTSSFPSPQLVESTSSATVSTLVSTASTPEETTGGSTILISLSTGSTSSRIKTDLESLSLTIIIPTSVPTSDTIIESIATSTTDLLSTLPISFIPSMSSHTTESEVVSTSQEKPSSSAISSMINPTTESFSVSAIESITLTTTIPTSSDTTTSSPASTSSVAPLLFKAIVQDGPAALTPARVSPTGTRIFSIGSFWANNPSTSAPKEATLTIDPITGYLMLSDGTKICAQYERNRESARVHACAPAPTQQDSYITCNLGSKPRDVLQCKAPVLSCTLEDGATSCQSTERGNTTFYALFILDKYWTLTIGPADHIPDNMSFGVNFLIEKI</sequence>
<feature type="signal peptide" evidence="2">
    <location>
        <begin position="1"/>
        <end position="18"/>
    </location>
</feature>
<evidence type="ECO:0000256" key="1">
    <source>
        <dbReference type="SAM" id="MobiDB-lite"/>
    </source>
</evidence>
<feature type="region of interest" description="Disordered" evidence="1">
    <location>
        <begin position="132"/>
        <end position="154"/>
    </location>
</feature>
<evidence type="ECO:0000313" key="4">
    <source>
        <dbReference type="Proteomes" id="UP001187734"/>
    </source>
</evidence>
<protein>
    <submittedName>
        <fullName evidence="3">Uncharacterized protein</fullName>
    </submittedName>
</protein>
<feature type="compositionally biased region" description="Low complexity" evidence="1">
    <location>
        <begin position="132"/>
        <end position="142"/>
    </location>
</feature>
<dbReference type="AlphaFoldDB" id="A0AAE8SC65"/>
<organism evidence="3 4">
    <name type="scientific">Fusarium torulosum</name>
    <dbReference type="NCBI Taxonomy" id="33205"/>
    <lineage>
        <taxon>Eukaryota</taxon>
        <taxon>Fungi</taxon>
        <taxon>Dikarya</taxon>
        <taxon>Ascomycota</taxon>
        <taxon>Pezizomycotina</taxon>
        <taxon>Sordariomycetes</taxon>
        <taxon>Hypocreomycetidae</taxon>
        <taxon>Hypocreales</taxon>
        <taxon>Nectriaceae</taxon>
        <taxon>Fusarium</taxon>
    </lineage>
</organism>
<accession>A0AAE8SC65</accession>
<feature type="chain" id="PRO_5042281227" evidence="2">
    <location>
        <begin position="19"/>
        <end position="361"/>
    </location>
</feature>
<comment type="caution">
    <text evidence="3">The sequence shown here is derived from an EMBL/GenBank/DDBJ whole genome shotgun (WGS) entry which is preliminary data.</text>
</comment>
<feature type="compositionally biased region" description="Polar residues" evidence="1">
    <location>
        <begin position="143"/>
        <end position="154"/>
    </location>
</feature>
<name>A0AAE8SC65_9HYPO</name>